<proteinExistence type="predicted"/>
<evidence type="ECO:0000313" key="4">
    <source>
        <dbReference type="EMBL" id="GJS77441.1"/>
    </source>
</evidence>
<keyword evidence="1" id="KW-0175">Coiled coil</keyword>
<dbReference type="InterPro" id="IPR056924">
    <property type="entry name" value="SH3_Tf2-1"/>
</dbReference>
<gene>
    <name evidence="4" type="ORF">Tco_0727322</name>
</gene>
<dbReference type="InterPro" id="IPR043128">
    <property type="entry name" value="Rev_trsase/Diguanyl_cyclase"/>
</dbReference>
<keyword evidence="4" id="KW-0548">Nucleotidyltransferase</keyword>
<feature type="domain" description="Reverse transcriptase/retrotransposon-derived protein RNase H-like" evidence="2">
    <location>
        <begin position="87"/>
        <end position="152"/>
    </location>
</feature>
<dbReference type="PANTHER" id="PTHR46148:SF59">
    <property type="entry name" value="NUCLEOTIDYLTRANSFERASE, RIBONUCLEASE H"/>
    <property type="match status" value="1"/>
</dbReference>
<comment type="caution">
    <text evidence="4">The sequence shown here is derived from an EMBL/GenBank/DDBJ whole genome shotgun (WGS) entry which is preliminary data.</text>
</comment>
<dbReference type="Pfam" id="PF24626">
    <property type="entry name" value="SH3_Tf2-1"/>
    <property type="match status" value="1"/>
</dbReference>
<reference evidence="4" key="1">
    <citation type="journal article" date="2022" name="Int. J. Mol. Sci.">
        <title>Draft Genome of Tanacetum Coccineum: Genomic Comparison of Closely Related Tanacetum-Family Plants.</title>
        <authorList>
            <person name="Yamashiro T."/>
            <person name="Shiraishi A."/>
            <person name="Nakayama K."/>
            <person name="Satake H."/>
        </authorList>
    </citation>
    <scope>NUCLEOTIDE SEQUENCE</scope>
</reference>
<keyword evidence="4" id="KW-0808">Transferase</keyword>
<dbReference type="Proteomes" id="UP001151760">
    <property type="component" value="Unassembled WGS sequence"/>
</dbReference>
<dbReference type="InterPro" id="IPR041577">
    <property type="entry name" value="RT_RNaseH_2"/>
</dbReference>
<protein>
    <submittedName>
        <fullName evidence="4">Reverse transcriptase domain-containing protein</fullName>
    </submittedName>
</protein>
<dbReference type="PANTHER" id="PTHR46148">
    <property type="entry name" value="CHROMO DOMAIN-CONTAINING PROTEIN"/>
    <property type="match status" value="1"/>
</dbReference>
<dbReference type="EMBL" id="BQNB010010447">
    <property type="protein sequence ID" value="GJS77441.1"/>
    <property type="molecule type" value="Genomic_DNA"/>
</dbReference>
<reference evidence="4" key="2">
    <citation type="submission" date="2022-01" db="EMBL/GenBank/DDBJ databases">
        <authorList>
            <person name="Yamashiro T."/>
            <person name="Shiraishi A."/>
            <person name="Satake H."/>
            <person name="Nakayama K."/>
        </authorList>
    </citation>
    <scope>NUCLEOTIDE SEQUENCE</scope>
</reference>
<organism evidence="4 5">
    <name type="scientific">Tanacetum coccineum</name>
    <dbReference type="NCBI Taxonomy" id="301880"/>
    <lineage>
        <taxon>Eukaryota</taxon>
        <taxon>Viridiplantae</taxon>
        <taxon>Streptophyta</taxon>
        <taxon>Embryophyta</taxon>
        <taxon>Tracheophyta</taxon>
        <taxon>Spermatophyta</taxon>
        <taxon>Magnoliopsida</taxon>
        <taxon>eudicotyledons</taxon>
        <taxon>Gunneridae</taxon>
        <taxon>Pentapetalae</taxon>
        <taxon>asterids</taxon>
        <taxon>campanulids</taxon>
        <taxon>Asterales</taxon>
        <taxon>Asteraceae</taxon>
        <taxon>Asteroideae</taxon>
        <taxon>Anthemideae</taxon>
        <taxon>Anthemidinae</taxon>
        <taxon>Tanacetum</taxon>
    </lineage>
</organism>
<feature type="domain" description="Tf2-1-like SH3-like" evidence="3">
    <location>
        <begin position="244"/>
        <end position="308"/>
    </location>
</feature>
<feature type="coiled-coil region" evidence="1">
    <location>
        <begin position="355"/>
        <end position="387"/>
    </location>
</feature>
<evidence type="ECO:0000259" key="3">
    <source>
        <dbReference type="Pfam" id="PF24626"/>
    </source>
</evidence>
<evidence type="ECO:0000256" key="1">
    <source>
        <dbReference type="SAM" id="Coils"/>
    </source>
</evidence>
<sequence>MKVSKAKLKEIPVVCEFPGVFLKDLSGLPLPRKVQFHIVLIPGATPVTKSPYHLEPTEFQELRFIVNFSKITKPLTLLTQKNKKFEWGDEQEIAFLTLKDMLCDALILALLEGADDFVVYRDASNQGFSCVLMQRNKVKILEAQSEASKVINTLTERLRGFEKQLERKEDNGLYFVERIRVPAYGNLRTLIMNEAHTTKYYVHPGADKEITDKIVQIKERLIAARDRQKSYAENRRKPLEFSVGDKVLLKVSPWKGAVRFGKRSKLLPRYVGLFEVVERVGHVSYRFRLPQELVGIHDTFHVSNLKKFLADVNLHVPLKEIKIDDKLRFVEEPMEIMDRKVKKLKKVGFLLSSQIQELTNQVLILQSQKHKLELEKNKAEAALLKAQPSFPNVGQLNELIVKSLQTEFSKILSAYDFSSSLPTELKELPSKFNELTEVVKGLKKQVHELEIELPGDLKEIPNKLEDFTKTVTSLTS</sequence>
<keyword evidence="4" id="KW-0695">RNA-directed DNA polymerase</keyword>
<dbReference type="GO" id="GO:0003964">
    <property type="term" value="F:RNA-directed DNA polymerase activity"/>
    <property type="evidence" value="ECO:0007669"/>
    <property type="project" value="UniProtKB-KW"/>
</dbReference>
<name>A0ABQ4YJ20_9ASTR</name>
<keyword evidence="5" id="KW-1185">Reference proteome</keyword>
<dbReference type="InterPro" id="IPR043502">
    <property type="entry name" value="DNA/RNA_pol_sf"/>
</dbReference>
<accession>A0ABQ4YJ20</accession>
<evidence type="ECO:0000313" key="5">
    <source>
        <dbReference type="Proteomes" id="UP001151760"/>
    </source>
</evidence>
<evidence type="ECO:0000259" key="2">
    <source>
        <dbReference type="Pfam" id="PF17919"/>
    </source>
</evidence>
<dbReference type="Gene3D" id="3.30.70.270">
    <property type="match status" value="1"/>
</dbReference>
<dbReference type="Pfam" id="PF17919">
    <property type="entry name" value="RT_RNaseH_2"/>
    <property type="match status" value="1"/>
</dbReference>
<dbReference type="SUPFAM" id="SSF56672">
    <property type="entry name" value="DNA/RNA polymerases"/>
    <property type="match status" value="1"/>
</dbReference>